<proteinExistence type="predicted"/>
<feature type="signal peptide" evidence="1">
    <location>
        <begin position="1"/>
        <end position="28"/>
    </location>
</feature>
<reference evidence="3 4" key="1">
    <citation type="submission" date="2016-10" db="EMBL/GenBank/DDBJ databases">
        <authorList>
            <person name="de Groot N.N."/>
        </authorList>
    </citation>
    <scope>NUCLEOTIDE SEQUENCE [LARGE SCALE GENOMIC DNA]</scope>
    <source>
        <strain evidence="3 4">DSM 19548</strain>
    </source>
</reference>
<protein>
    <submittedName>
        <fullName evidence="3">Disulphide bond corrector protein DsbC</fullName>
    </submittedName>
</protein>
<evidence type="ECO:0000313" key="3">
    <source>
        <dbReference type="EMBL" id="SFC92889.1"/>
    </source>
</evidence>
<dbReference type="STRING" id="441112.SAMN04488094_111144"/>
<evidence type="ECO:0000256" key="1">
    <source>
        <dbReference type="SAM" id="SignalP"/>
    </source>
</evidence>
<organism evidence="3 4">
    <name type="scientific">Tropicimonas isoalkanivorans</name>
    <dbReference type="NCBI Taxonomy" id="441112"/>
    <lineage>
        <taxon>Bacteria</taxon>
        <taxon>Pseudomonadati</taxon>
        <taxon>Pseudomonadota</taxon>
        <taxon>Alphaproteobacteria</taxon>
        <taxon>Rhodobacterales</taxon>
        <taxon>Roseobacteraceae</taxon>
        <taxon>Tropicimonas</taxon>
    </lineage>
</organism>
<accession>A0A1I1N5J6</accession>
<keyword evidence="4" id="KW-1185">Reference proteome</keyword>
<dbReference type="Proteomes" id="UP000198728">
    <property type="component" value="Unassembled WGS sequence"/>
</dbReference>
<dbReference type="EMBL" id="FOLG01000011">
    <property type="protein sequence ID" value="SFC92889.1"/>
    <property type="molecule type" value="Genomic_DNA"/>
</dbReference>
<evidence type="ECO:0000313" key="4">
    <source>
        <dbReference type="Proteomes" id="UP000198728"/>
    </source>
</evidence>
<feature type="chain" id="PRO_5011520772" evidence="1">
    <location>
        <begin position="29"/>
        <end position="276"/>
    </location>
</feature>
<dbReference type="RefSeq" id="WP_093361872.1">
    <property type="nucleotide sequence ID" value="NZ_FOLG01000011.1"/>
</dbReference>
<sequence>MTRTRSLSAPAALFVALVAMLVPDAVRAGSGPPSSVVTGEVLEGWTTESGNRMAALRLQLAPGWKTYWRAPGDTGVPPNFSWKGSQNLRGVIYHWPSPDIFSVNGLRTVGYKHELVLPIELVPQTPGAPIHLRGAMDLGVCETVCMPANLTFRADMTGSGQSDPRIHQALASRPLPSGRAGVSDVDCAVEPISDGVQLQATITMPGLGGEEIALVETNDPRIWVSEPVTQRSGRTLRVMADLVPPSGKPLAVDRGGLRFTVVGASQAVDIQGCSVN</sequence>
<dbReference type="Pfam" id="PF11412">
    <property type="entry name" value="DsbD_N"/>
    <property type="match status" value="1"/>
</dbReference>
<feature type="domain" description="Thiol:disulfide interchange protein DsbD N-terminal" evidence="2">
    <location>
        <begin position="48"/>
        <end position="149"/>
    </location>
</feature>
<name>A0A1I1N5J6_9RHOB</name>
<gene>
    <name evidence="3" type="ORF">SAMN04488094_111144</name>
</gene>
<dbReference type="AlphaFoldDB" id="A0A1I1N5J6"/>
<dbReference type="InterPro" id="IPR028250">
    <property type="entry name" value="DsbDN"/>
</dbReference>
<dbReference type="OrthoDB" id="9811036at2"/>
<evidence type="ECO:0000259" key="2">
    <source>
        <dbReference type="Pfam" id="PF11412"/>
    </source>
</evidence>
<keyword evidence="1" id="KW-0732">Signal</keyword>